<evidence type="ECO:0000313" key="3">
    <source>
        <dbReference type="Proteomes" id="UP000306393"/>
    </source>
</evidence>
<evidence type="ECO:0000256" key="1">
    <source>
        <dbReference type="SAM" id="Coils"/>
    </source>
</evidence>
<keyword evidence="1" id="KW-0175">Coiled coil</keyword>
<name>A0A4U3ESU6_9GAMM</name>
<proteinExistence type="predicted"/>
<evidence type="ECO:0008006" key="4">
    <source>
        <dbReference type="Google" id="ProtNLM"/>
    </source>
</evidence>
<comment type="caution">
    <text evidence="2">The sequence shown here is derived from an EMBL/GenBank/DDBJ whole genome shotgun (WGS) entry which is preliminary data.</text>
</comment>
<dbReference type="Proteomes" id="UP000306393">
    <property type="component" value="Unassembled WGS sequence"/>
</dbReference>
<dbReference type="AlphaFoldDB" id="A0A4U3ESU6"/>
<gene>
    <name evidence="2" type="ORF">EpCFBP13511_22485</name>
</gene>
<evidence type="ECO:0000313" key="2">
    <source>
        <dbReference type="EMBL" id="TKJ83638.1"/>
    </source>
</evidence>
<reference evidence="2 3" key="1">
    <citation type="journal article" date="2019" name="Sci. Rep.">
        <title>Differences in resource use lead to coexistence of seed-transmitted microbial populations.</title>
        <authorList>
            <person name="Torres-Cortes G."/>
            <person name="Garcia B.J."/>
            <person name="Compant S."/>
            <person name="Rezki S."/>
            <person name="Jones P."/>
            <person name="Preveaux A."/>
            <person name="Briand M."/>
            <person name="Roulet A."/>
            <person name="Bouchez O."/>
            <person name="Jacobson D."/>
            <person name="Barret M."/>
        </authorList>
    </citation>
    <scope>NUCLEOTIDE SEQUENCE [LARGE SCALE GENOMIC DNA]</scope>
    <source>
        <strain evidence="2 3">CFBP13511</strain>
    </source>
</reference>
<sequence>MSGYASADRICPVIAKWVKNMMSDLDALKNTLAAVDAESDFLLEQRTARERLENIIGYAKKIPFASNENASWDSFWLGQSTAAELATLYQSGGQETKYLPVQQTFLLALLQLLETPTLLLNTLPARHRSLYYRDLLGFRRKGLQPDSVVVSFTLVRNSTTCLLPAGTALDGGQDGAGNALTYLTDDNLVVSSQQLSQLRWTRQKDSVWQLCTALDTDNNISLPEDGIRLFSATDNETVLQQTVALTLPLAGLQGDIQVETTLADGENGELTIQLVSDAGPLTLQKITPVGQTAAVYRLASETLLQAKKSQPLAWRHPRLALRSAAGQVSPASLSVRVVNCQDIRYRAQDGAGHIDTFSYPFGVTPLTGNAFELSLPPAFVKSGGELTIQPQWINLPPQSFAQWYAGYTSPPADNGVYTVQVYRLGPDGAEPVGATQPLFSGAGIPQGEVISVTLPAEADATTGLTLRMVLGSPDFLHADFQQEPGGKNVPWTPQVSRINTRFQSSLAPTSMGSVSSRLRTTAATGQAIWLGFSGVSPGDTLSLYWSLDAPSSLDLRWYAWAGEWLPLEAGLQDGTGGLSASGLWRAVLPEAALTGSDSADFSEEIYWIKAMQAEGQTVADEDLPKLKAMVAGAITATLDDAVNIEDDHFTLGLAAGTISQLVNPQAAISAVSQPLASTGGRAPETETAMMQRAAARIAHRQRAISWGNMRSMLLDNYPQLFDVQFPDQEKLNHIPALEIQSLLAIPNGRYRDNDDALRPTLSTGRLANMKNWLTQFTGPWASPELVNPTYVDVTARYRVIFVSGVGSEYGYAQLAVWLQQQYMPWGDDRQLAVTPGNQVDYYQLIATIQQSPLVQRVVSLTLARDGGETVQQSLTAGENEVFILIPATDSE</sequence>
<protein>
    <recommendedName>
        <fullName evidence="4">Baseplate protein J-like domain-containing protein</fullName>
    </recommendedName>
</protein>
<dbReference type="EMBL" id="QGAC01000035">
    <property type="protein sequence ID" value="TKJ83638.1"/>
    <property type="molecule type" value="Genomic_DNA"/>
</dbReference>
<feature type="coiled-coil region" evidence="1">
    <location>
        <begin position="18"/>
        <end position="45"/>
    </location>
</feature>
<organism evidence="2 3">
    <name type="scientific">Erwinia persicina</name>
    <dbReference type="NCBI Taxonomy" id="55211"/>
    <lineage>
        <taxon>Bacteria</taxon>
        <taxon>Pseudomonadati</taxon>
        <taxon>Pseudomonadota</taxon>
        <taxon>Gammaproteobacteria</taxon>
        <taxon>Enterobacterales</taxon>
        <taxon>Erwiniaceae</taxon>
        <taxon>Erwinia</taxon>
    </lineage>
</organism>
<accession>A0A4U3ESU6</accession>